<evidence type="ECO:0000256" key="1">
    <source>
        <dbReference type="SAM" id="Coils"/>
    </source>
</evidence>
<keyword evidence="2" id="KW-1133">Transmembrane helix</keyword>
<dbReference type="AlphaFoldDB" id="A0A0P0D0A9"/>
<dbReference type="RefSeq" id="WP_054730163.1">
    <property type="nucleotide sequence ID" value="NZ_CP012898.1"/>
</dbReference>
<organism evidence="3 4">
    <name type="scientific">Pseudalgibacter alginicilyticus</name>
    <dbReference type="NCBI Taxonomy" id="1736674"/>
    <lineage>
        <taxon>Bacteria</taxon>
        <taxon>Pseudomonadati</taxon>
        <taxon>Bacteroidota</taxon>
        <taxon>Flavobacteriia</taxon>
        <taxon>Flavobacteriales</taxon>
        <taxon>Flavobacteriaceae</taxon>
        <taxon>Pseudalgibacter</taxon>
    </lineage>
</organism>
<proteinExistence type="predicted"/>
<sequence length="92" mass="11007">MEHGYIILGIIALLFISMYGFAHLSTTLEIRRQKKAQKLELEKEALRQEEKIRKQAIRDQKLLESIKRREEIQQELKNLELMKMQREQQQAG</sequence>
<evidence type="ECO:0000313" key="4">
    <source>
        <dbReference type="Proteomes" id="UP000057981"/>
    </source>
</evidence>
<evidence type="ECO:0000256" key="2">
    <source>
        <dbReference type="SAM" id="Phobius"/>
    </source>
</evidence>
<protein>
    <submittedName>
        <fullName evidence="3">Uncharacterized protein</fullName>
    </submittedName>
</protein>
<keyword evidence="1" id="KW-0175">Coiled coil</keyword>
<gene>
    <name evidence="3" type="ORF">APS56_14980</name>
</gene>
<keyword evidence="4" id="KW-1185">Reference proteome</keyword>
<accession>A0A0P0D0A9</accession>
<feature type="transmembrane region" description="Helical" evidence="2">
    <location>
        <begin position="6"/>
        <end position="28"/>
    </location>
</feature>
<dbReference type="OrthoDB" id="1453089at2"/>
<dbReference type="STRING" id="1736674.APS56_14980"/>
<dbReference type="KEGG" id="ahz:APS56_14980"/>
<evidence type="ECO:0000313" key="3">
    <source>
        <dbReference type="EMBL" id="ALJ06362.1"/>
    </source>
</evidence>
<dbReference type="EMBL" id="CP012898">
    <property type="protein sequence ID" value="ALJ06362.1"/>
    <property type="molecule type" value="Genomic_DNA"/>
</dbReference>
<name>A0A0P0D0A9_9FLAO</name>
<keyword evidence="2" id="KW-0472">Membrane</keyword>
<feature type="coiled-coil region" evidence="1">
    <location>
        <begin position="29"/>
        <end position="89"/>
    </location>
</feature>
<reference evidence="3 4" key="1">
    <citation type="submission" date="2015-10" db="EMBL/GenBank/DDBJ databases">
        <authorList>
            <person name="Gilbert D.G."/>
        </authorList>
    </citation>
    <scope>NUCLEOTIDE SEQUENCE [LARGE SCALE GENOMIC DNA]</scope>
    <source>
        <strain evidence="4">HZ-22</strain>
    </source>
</reference>
<keyword evidence="2" id="KW-0812">Transmembrane</keyword>
<dbReference type="Proteomes" id="UP000057981">
    <property type="component" value="Chromosome"/>
</dbReference>